<evidence type="ECO:0000313" key="2">
    <source>
        <dbReference type="Proteomes" id="UP000064201"/>
    </source>
</evidence>
<evidence type="ECO:0000313" key="1">
    <source>
        <dbReference type="EMBL" id="AKJ94968.1"/>
    </source>
</evidence>
<accession>A0A0G3G157</accession>
<dbReference type="OrthoDB" id="5402285at2"/>
<gene>
    <name evidence="1" type="ORF">TVD_06175</name>
</gene>
<dbReference type="Proteomes" id="UP000064201">
    <property type="component" value="Chromosome"/>
</dbReference>
<keyword evidence="2" id="KW-1185">Reference proteome</keyword>
<dbReference type="AlphaFoldDB" id="A0A0G3G157"/>
<sequence length="73" mass="8483">MTYLTSVELANKLHMNPRYVNNVLRREALSEGRHYLRPFGRRKVLYIWENIEEDMYTDAMPAIPMANGGACHG</sequence>
<protein>
    <submittedName>
        <fullName evidence="1">Uncharacterized protein</fullName>
    </submittedName>
</protein>
<reference evidence="1 2" key="1">
    <citation type="submission" date="2015-04" db="EMBL/GenBank/DDBJ databases">
        <title>Complete Sequence for the Genome of the Thioalkalivibrio versutus D301.</title>
        <authorList>
            <person name="Mu T."/>
            <person name="Zhou J."/>
            <person name="Xu X."/>
        </authorList>
    </citation>
    <scope>NUCLEOTIDE SEQUENCE [LARGE SCALE GENOMIC DNA]</scope>
    <source>
        <strain evidence="1 2">D301</strain>
    </source>
</reference>
<dbReference type="KEGG" id="tvr:TVD_06175"/>
<dbReference type="STRING" id="106634.TVD_06175"/>
<dbReference type="EMBL" id="CP011367">
    <property type="protein sequence ID" value="AKJ94968.1"/>
    <property type="molecule type" value="Genomic_DNA"/>
</dbReference>
<name>A0A0G3G157_9GAMM</name>
<dbReference type="PATRIC" id="fig|106634.4.peg.1263"/>
<organism evidence="1 2">
    <name type="scientific">Thioalkalivibrio versutus</name>
    <dbReference type="NCBI Taxonomy" id="106634"/>
    <lineage>
        <taxon>Bacteria</taxon>
        <taxon>Pseudomonadati</taxon>
        <taxon>Pseudomonadota</taxon>
        <taxon>Gammaproteobacteria</taxon>
        <taxon>Chromatiales</taxon>
        <taxon>Ectothiorhodospiraceae</taxon>
        <taxon>Thioalkalivibrio</taxon>
    </lineage>
</organism>
<proteinExistence type="predicted"/>
<dbReference type="RefSeq" id="WP_047251108.1">
    <property type="nucleotide sequence ID" value="NZ_CP011367.1"/>
</dbReference>